<evidence type="ECO:0000256" key="1">
    <source>
        <dbReference type="SAM" id="Phobius"/>
    </source>
</evidence>
<evidence type="ECO:0008006" key="4">
    <source>
        <dbReference type="Google" id="ProtNLM"/>
    </source>
</evidence>
<feature type="transmembrane region" description="Helical" evidence="1">
    <location>
        <begin position="7"/>
        <end position="26"/>
    </location>
</feature>
<name>A0A553BAD7_9FLAO</name>
<protein>
    <recommendedName>
        <fullName evidence="4">Holin</fullName>
    </recommendedName>
</protein>
<proteinExistence type="predicted"/>
<comment type="caution">
    <text evidence="2">The sequence shown here is derived from an EMBL/GenBank/DDBJ whole genome shotgun (WGS) entry which is preliminary data.</text>
</comment>
<keyword evidence="1" id="KW-1133">Transmembrane helix</keyword>
<keyword evidence="1" id="KW-0812">Transmembrane</keyword>
<reference evidence="2 3" key="1">
    <citation type="submission" date="2019-07" db="EMBL/GenBank/DDBJ databases">
        <title>Novel species of Flavobacterium.</title>
        <authorList>
            <person name="Liu Q."/>
            <person name="Xin Y.-H."/>
        </authorList>
    </citation>
    <scope>NUCLEOTIDE SEQUENCE [LARGE SCALE GENOMIC DNA]</scope>
    <source>
        <strain evidence="2 3">GSR22</strain>
    </source>
</reference>
<sequence>MGIELELILLLIIQAVGTSFFARFEIETPVLKKVFKWLAIDAVTIGLYYLVNHYAILFPVIMIAIDTIVHFRICKKNGIDPFLATPRKKYYKLRGWKWKE</sequence>
<dbReference type="EMBL" id="VJZL01000051">
    <property type="protein sequence ID" value="TRX05207.1"/>
    <property type="molecule type" value="Genomic_DNA"/>
</dbReference>
<dbReference type="OrthoDB" id="1493928at2"/>
<evidence type="ECO:0000313" key="2">
    <source>
        <dbReference type="EMBL" id="TRX05207.1"/>
    </source>
</evidence>
<evidence type="ECO:0000313" key="3">
    <source>
        <dbReference type="Proteomes" id="UP000318669"/>
    </source>
</evidence>
<dbReference type="Proteomes" id="UP000318669">
    <property type="component" value="Unassembled WGS sequence"/>
</dbReference>
<dbReference type="RefSeq" id="WP_144065078.1">
    <property type="nucleotide sequence ID" value="NZ_VJZL01000051.1"/>
</dbReference>
<dbReference type="AlphaFoldDB" id="A0A553BAD7"/>
<gene>
    <name evidence="2" type="ORF">FNW11_16470</name>
</gene>
<organism evidence="2 3">
    <name type="scientific">Flavobacterium gawalongense</name>
    <dbReference type="NCBI Taxonomy" id="2594432"/>
    <lineage>
        <taxon>Bacteria</taxon>
        <taxon>Pseudomonadati</taxon>
        <taxon>Bacteroidota</taxon>
        <taxon>Flavobacteriia</taxon>
        <taxon>Flavobacteriales</taxon>
        <taxon>Flavobacteriaceae</taxon>
        <taxon>Flavobacterium</taxon>
    </lineage>
</organism>
<accession>A0A553BAD7</accession>
<keyword evidence="1" id="KW-0472">Membrane</keyword>
<feature type="transmembrane region" description="Helical" evidence="1">
    <location>
        <begin position="46"/>
        <end position="69"/>
    </location>
</feature>